<dbReference type="GeneID" id="27688429"/>
<dbReference type="RefSeq" id="XP_016607663.1">
    <property type="nucleotide sequence ID" value="XM_016753249.1"/>
</dbReference>
<protein>
    <recommendedName>
        <fullName evidence="2">DUF676 domain-containing protein</fullName>
    </recommendedName>
</protein>
<accession>A0A0L0HFS1</accession>
<gene>
    <name evidence="3" type="ORF">SPPG_05009</name>
</gene>
<dbReference type="AlphaFoldDB" id="A0A0L0HFS1"/>
<proteinExistence type="inferred from homology"/>
<dbReference type="InterPro" id="IPR029058">
    <property type="entry name" value="AB_hydrolase_fold"/>
</dbReference>
<dbReference type="OrthoDB" id="273452at2759"/>
<sequence>MVDDQTDEAVGRALVVISLNGNHGQPTDFDNFIKGLESQFRTMISSKASQSTNTTIHAHQNAARKTKTISRTVPAGRHVLFTLQSSTSRGFGTHDGIPLMAKRAALEVVEWFWEEIVPVLREKVEGNDDNISKWVVHLSVVGHSLGGLIARYLIKLLLERLSVGRNGTSAATSLRTVFDANGWMTLKPLTFMTVCSPHFGSRRSAKPGSWTAPVFQGIVRFYLTNIAGQTGKELYLIDGTSSLSATEPWSDDSRVPLLIRMADPRSSYMSTLREFRPILVAAVRNDIPVGYCSAAVTSVNPHAELLSNGGEVGAVVEVTAGREVGLRVMSFSGFRTEAVPTPVNRKIGLMTKEEADPVRQFWVDRLFGGGSIQDDPILQKIRTDQTVEILGPRGTMHHHQEPFHDAPLYNDPPSYNGFLSSLLSPPPPTAPTDAFVPDHHHDNLIPTRLLARLQETLWNARRINIDFVLSNPVSRATVHALAVGKAEGGVLNVDGQVAAQQAGWFLARIVLLDYLYACDE</sequence>
<organism evidence="3 4">
    <name type="scientific">Spizellomyces punctatus (strain DAOM BR117)</name>
    <dbReference type="NCBI Taxonomy" id="645134"/>
    <lineage>
        <taxon>Eukaryota</taxon>
        <taxon>Fungi</taxon>
        <taxon>Fungi incertae sedis</taxon>
        <taxon>Chytridiomycota</taxon>
        <taxon>Chytridiomycota incertae sedis</taxon>
        <taxon>Chytridiomycetes</taxon>
        <taxon>Spizellomycetales</taxon>
        <taxon>Spizellomycetaceae</taxon>
        <taxon>Spizellomyces</taxon>
    </lineage>
</organism>
<evidence type="ECO:0000313" key="4">
    <source>
        <dbReference type="Proteomes" id="UP000053201"/>
    </source>
</evidence>
<dbReference type="VEuPathDB" id="FungiDB:SPPG_05009"/>
<comment type="similarity">
    <text evidence="1">Belongs to the putative lipase ROG1 family.</text>
</comment>
<keyword evidence="4" id="KW-1185">Reference proteome</keyword>
<feature type="domain" description="DUF676" evidence="2">
    <location>
        <begin position="80"/>
        <end position="293"/>
    </location>
</feature>
<dbReference type="InterPro" id="IPR044294">
    <property type="entry name" value="Lipase-like"/>
</dbReference>
<dbReference type="SUPFAM" id="SSF53474">
    <property type="entry name" value="alpha/beta-Hydrolases"/>
    <property type="match status" value="1"/>
</dbReference>
<dbReference type="EMBL" id="KQ257457">
    <property type="protein sequence ID" value="KNC99623.1"/>
    <property type="molecule type" value="Genomic_DNA"/>
</dbReference>
<reference evidence="3 4" key="1">
    <citation type="submission" date="2009-08" db="EMBL/GenBank/DDBJ databases">
        <title>The Genome Sequence of Spizellomyces punctatus strain DAOM BR117.</title>
        <authorList>
            <consortium name="The Broad Institute Genome Sequencing Platform"/>
            <person name="Russ C."/>
            <person name="Cuomo C."/>
            <person name="Shea T."/>
            <person name="Young S.K."/>
            <person name="Zeng Q."/>
            <person name="Koehrsen M."/>
            <person name="Haas B."/>
            <person name="Borodovsky M."/>
            <person name="Guigo R."/>
            <person name="Alvarado L."/>
            <person name="Berlin A."/>
            <person name="Bochicchio J."/>
            <person name="Borenstein D."/>
            <person name="Chapman S."/>
            <person name="Chen Z."/>
            <person name="Engels R."/>
            <person name="Freedman E."/>
            <person name="Gellesch M."/>
            <person name="Goldberg J."/>
            <person name="Griggs A."/>
            <person name="Gujja S."/>
            <person name="Heiman D."/>
            <person name="Hepburn T."/>
            <person name="Howarth C."/>
            <person name="Jen D."/>
            <person name="Larson L."/>
            <person name="Lewis B."/>
            <person name="Mehta T."/>
            <person name="Park D."/>
            <person name="Pearson M."/>
            <person name="Roberts A."/>
            <person name="Saif S."/>
            <person name="Shenoy N."/>
            <person name="Sisk P."/>
            <person name="Stolte C."/>
            <person name="Sykes S."/>
            <person name="Thomson T."/>
            <person name="Walk T."/>
            <person name="White J."/>
            <person name="Yandava C."/>
            <person name="Burger G."/>
            <person name="Gray M.W."/>
            <person name="Holland P.W.H."/>
            <person name="King N."/>
            <person name="Lang F.B.F."/>
            <person name="Roger A.J."/>
            <person name="Ruiz-Trillo I."/>
            <person name="Lander E."/>
            <person name="Nusbaum C."/>
        </authorList>
    </citation>
    <scope>NUCLEOTIDE SEQUENCE [LARGE SCALE GENOMIC DNA]</scope>
    <source>
        <strain evidence="3 4">DAOM BR117</strain>
    </source>
</reference>
<dbReference type="Pfam" id="PF05057">
    <property type="entry name" value="DUF676"/>
    <property type="match status" value="1"/>
</dbReference>
<evidence type="ECO:0000259" key="2">
    <source>
        <dbReference type="Pfam" id="PF05057"/>
    </source>
</evidence>
<dbReference type="Gene3D" id="3.40.50.1820">
    <property type="entry name" value="alpha/beta hydrolase"/>
    <property type="match status" value="1"/>
</dbReference>
<dbReference type="InterPro" id="IPR007751">
    <property type="entry name" value="DUF676_lipase-like"/>
</dbReference>
<dbReference type="Proteomes" id="UP000053201">
    <property type="component" value="Unassembled WGS sequence"/>
</dbReference>
<dbReference type="PANTHER" id="PTHR12482:SF62">
    <property type="entry name" value="LIPASE ROG1-RELATED"/>
    <property type="match status" value="1"/>
</dbReference>
<dbReference type="InParanoid" id="A0A0L0HFS1"/>
<dbReference type="eggNOG" id="KOG4372">
    <property type="taxonomic scope" value="Eukaryota"/>
</dbReference>
<evidence type="ECO:0000256" key="1">
    <source>
        <dbReference type="ARBA" id="ARBA00007920"/>
    </source>
</evidence>
<evidence type="ECO:0000313" key="3">
    <source>
        <dbReference type="EMBL" id="KNC99623.1"/>
    </source>
</evidence>
<dbReference type="PANTHER" id="PTHR12482">
    <property type="entry name" value="LIPASE ROG1-RELATED-RELATED"/>
    <property type="match status" value="1"/>
</dbReference>
<name>A0A0L0HFS1_SPIPD</name>